<sequence>MDDLQQRPMYTTPPLAPLPTIPTHPPGIVTTPAPGSTPFPATSLPPLHPPGVTVADDSFMAEADGAQDTTAPAPKSPVRNVLVRRANEEPAAEYEASEESRKAKERQEQAIQQIMLNRRAKALAVPTNDAIVRSRLRSLDQPITLFGEREMERRERLRALMAQLDANGELDRFLASTHAFGAALAEDIAAKEEERMEEVQTAPFFTEGPPALLQTRIDIMKYSLSRAASRIMRMKQKRENPDEDEDAELDYVLERMSNISMNCSQIGDDRPLSSCAFSPDGDILATSGWSGVTKLWAVDTMERTITLRGHTERVTSVVFSPTNKNLATASADRTAILWGLDGSCLKKFEGHLDRLARLAFHPSGAYLGTASFDKTWRLWDVNTGIELLLQEGHSRSVYGIAFQCDGSLVATGGLDALARVWDLRTGRSILALEGHVKPVLGLDFSPNGYHLATGGEDHTCRVWDLRKRRTLYMIPAHNSLVSQVKYEPFEGYVLATASFDNTCKIWSARDFKPMKTLVGHEGKVMGIDMTGDGQLVASVSYDRTIKIWGDKS</sequence>
<evidence type="ECO:0000256" key="1">
    <source>
        <dbReference type="ARBA" id="ARBA00022574"/>
    </source>
</evidence>
<dbReference type="Gene3D" id="4.10.280.110">
    <property type="entry name" value="Pre-mRNA processing factor 4 domain"/>
    <property type="match status" value="1"/>
</dbReference>
<dbReference type="InterPro" id="IPR014906">
    <property type="entry name" value="PRP4-like"/>
</dbReference>
<name>A0A8T2U9E3_CERRI</name>
<dbReference type="Pfam" id="PF00400">
    <property type="entry name" value="WD40"/>
    <property type="match status" value="7"/>
</dbReference>
<dbReference type="PROSITE" id="PS00678">
    <property type="entry name" value="WD_REPEATS_1"/>
    <property type="match status" value="3"/>
</dbReference>
<dbReference type="OrthoDB" id="540662at2759"/>
<feature type="repeat" description="WD" evidence="3">
    <location>
        <begin position="265"/>
        <end position="306"/>
    </location>
</feature>
<dbReference type="PANTHER" id="PTHR19846:SF0">
    <property type="entry name" value="PRE-MRNA PROCESSING FACTOR 4"/>
    <property type="match status" value="1"/>
</dbReference>
<evidence type="ECO:0000313" key="6">
    <source>
        <dbReference type="EMBL" id="KAH7430215.1"/>
    </source>
</evidence>
<evidence type="ECO:0000256" key="3">
    <source>
        <dbReference type="PROSITE-ProRule" id="PRU00221"/>
    </source>
</evidence>
<dbReference type="EMBL" id="CM035414">
    <property type="protein sequence ID" value="KAH7430215.1"/>
    <property type="molecule type" value="Genomic_DNA"/>
</dbReference>
<feature type="region of interest" description="Disordered" evidence="4">
    <location>
        <begin position="1"/>
        <end position="58"/>
    </location>
</feature>
<feature type="compositionally biased region" description="Pro residues" evidence="4">
    <location>
        <begin position="14"/>
        <end position="25"/>
    </location>
</feature>
<comment type="caution">
    <text evidence="6">The sequence shown here is derived from an EMBL/GenBank/DDBJ whole genome shotgun (WGS) entry which is preliminary data.</text>
</comment>
<feature type="repeat" description="WD" evidence="3">
    <location>
        <begin position="390"/>
        <end position="431"/>
    </location>
</feature>
<dbReference type="Proteomes" id="UP000825935">
    <property type="component" value="Chromosome 9"/>
</dbReference>
<evidence type="ECO:0000313" key="7">
    <source>
        <dbReference type="Proteomes" id="UP000825935"/>
    </source>
</evidence>
<reference evidence="6" key="1">
    <citation type="submission" date="2021-08" db="EMBL/GenBank/DDBJ databases">
        <title>WGS assembly of Ceratopteris richardii.</title>
        <authorList>
            <person name="Marchant D.B."/>
            <person name="Chen G."/>
            <person name="Jenkins J."/>
            <person name="Shu S."/>
            <person name="Leebens-Mack J."/>
            <person name="Grimwood J."/>
            <person name="Schmutz J."/>
            <person name="Soltis P."/>
            <person name="Soltis D."/>
            <person name="Chen Z.-H."/>
        </authorList>
    </citation>
    <scope>NUCLEOTIDE SEQUENCE</scope>
    <source>
        <strain evidence="6">Whitten #5841</strain>
        <tissue evidence="6">Leaf</tissue>
    </source>
</reference>
<organism evidence="6 7">
    <name type="scientific">Ceratopteris richardii</name>
    <name type="common">Triangle waterfern</name>
    <dbReference type="NCBI Taxonomy" id="49495"/>
    <lineage>
        <taxon>Eukaryota</taxon>
        <taxon>Viridiplantae</taxon>
        <taxon>Streptophyta</taxon>
        <taxon>Embryophyta</taxon>
        <taxon>Tracheophyta</taxon>
        <taxon>Polypodiopsida</taxon>
        <taxon>Polypodiidae</taxon>
        <taxon>Polypodiales</taxon>
        <taxon>Pteridineae</taxon>
        <taxon>Pteridaceae</taxon>
        <taxon>Parkerioideae</taxon>
        <taxon>Ceratopteris</taxon>
    </lineage>
</organism>
<feature type="repeat" description="WD" evidence="3">
    <location>
        <begin position="517"/>
        <end position="552"/>
    </location>
</feature>
<keyword evidence="2" id="KW-0677">Repeat</keyword>
<feature type="repeat" description="WD" evidence="3">
    <location>
        <begin position="348"/>
        <end position="389"/>
    </location>
</feature>
<dbReference type="SUPFAM" id="SSF158230">
    <property type="entry name" value="PRP4-like"/>
    <property type="match status" value="1"/>
</dbReference>
<keyword evidence="7" id="KW-1185">Reference proteome</keyword>
<dbReference type="PRINTS" id="PR00320">
    <property type="entry name" value="GPROTEINBRPT"/>
</dbReference>
<dbReference type="InterPro" id="IPR019775">
    <property type="entry name" value="WD40_repeat_CS"/>
</dbReference>
<dbReference type="Gene3D" id="2.130.10.10">
    <property type="entry name" value="YVTN repeat-like/Quinoprotein amine dehydrogenase"/>
    <property type="match status" value="2"/>
</dbReference>
<dbReference type="SUPFAM" id="SSF50978">
    <property type="entry name" value="WD40 repeat-like"/>
    <property type="match status" value="1"/>
</dbReference>
<feature type="repeat" description="WD" evidence="3">
    <location>
        <begin position="474"/>
        <end position="516"/>
    </location>
</feature>
<dbReference type="CDD" id="cd00200">
    <property type="entry name" value="WD40"/>
    <property type="match status" value="1"/>
</dbReference>
<accession>A0A8T2U9E3</accession>
<dbReference type="FunFam" id="2.130.10.10:FF:000689">
    <property type="entry name" value="U4/U6 small nuclear ribonucleoprotein PRP4-like protein"/>
    <property type="match status" value="1"/>
</dbReference>
<dbReference type="Pfam" id="PF08799">
    <property type="entry name" value="PRP4"/>
    <property type="match status" value="1"/>
</dbReference>
<dbReference type="GO" id="GO:0017070">
    <property type="term" value="F:U6 snRNA binding"/>
    <property type="evidence" value="ECO:0007669"/>
    <property type="project" value="TreeGrafter"/>
</dbReference>
<dbReference type="InterPro" id="IPR001680">
    <property type="entry name" value="WD40_rpt"/>
</dbReference>
<dbReference type="InterPro" id="IPR036285">
    <property type="entry name" value="PRP4-like_sf"/>
</dbReference>
<evidence type="ECO:0000256" key="2">
    <source>
        <dbReference type="ARBA" id="ARBA00022737"/>
    </source>
</evidence>
<dbReference type="SMART" id="SM00320">
    <property type="entry name" value="WD40"/>
    <property type="match status" value="7"/>
</dbReference>
<evidence type="ECO:0000259" key="5">
    <source>
        <dbReference type="SMART" id="SM00500"/>
    </source>
</evidence>
<dbReference type="GO" id="GO:0030621">
    <property type="term" value="F:U4 snRNA binding"/>
    <property type="evidence" value="ECO:0007669"/>
    <property type="project" value="TreeGrafter"/>
</dbReference>
<feature type="repeat" description="WD" evidence="3">
    <location>
        <begin position="307"/>
        <end position="341"/>
    </location>
</feature>
<dbReference type="OMA" id="LNEPICY"/>
<dbReference type="PANTHER" id="PTHR19846">
    <property type="entry name" value="WD40 REPEAT PROTEIN"/>
    <property type="match status" value="1"/>
</dbReference>
<evidence type="ECO:0000256" key="4">
    <source>
        <dbReference type="SAM" id="MobiDB-lite"/>
    </source>
</evidence>
<proteinExistence type="predicted"/>
<dbReference type="InterPro" id="IPR020472">
    <property type="entry name" value="WD40_PAC1"/>
</dbReference>
<feature type="repeat" description="WD" evidence="3">
    <location>
        <begin position="432"/>
        <end position="473"/>
    </location>
</feature>
<keyword evidence="1 3" id="KW-0853">WD repeat</keyword>
<dbReference type="InterPro" id="IPR036322">
    <property type="entry name" value="WD40_repeat_dom_sf"/>
</dbReference>
<dbReference type="InterPro" id="IPR015943">
    <property type="entry name" value="WD40/YVTN_repeat-like_dom_sf"/>
</dbReference>
<dbReference type="AlphaFoldDB" id="A0A8T2U9E3"/>
<gene>
    <name evidence="6" type="ORF">KP509_09G088700</name>
</gene>
<dbReference type="SMART" id="SM00500">
    <property type="entry name" value="SFM"/>
    <property type="match status" value="1"/>
</dbReference>
<dbReference type="GO" id="GO:0046540">
    <property type="term" value="C:U4/U6 x U5 tri-snRNP complex"/>
    <property type="evidence" value="ECO:0007669"/>
    <property type="project" value="TreeGrafter"/>
</dbReference>
<dbReference type="PROSITE" id="PS50294">
    <property type="entry name" value="WD_REPEATS_REGION"/>
    <property type="match status" value="6"/>
</dbReference>
<feature type="domain" description="Pre-mRNA processing factor 4 (PRP4)-like" evidence="5">
    <location>
        <begin position="127"/>
        <end position="176"/>
    </location>
</feature>
<dbReference type="GO" id="GO:0000398">
    <property type="term" value="P:mRNA splicing, via spliceosome"/>
    <property type="evidence" value="ECO:0007669"/>
    <property type="project" value="TreeGrafter"/>
</dbReference>
<protein>
    <recommendedName>
        <fullName evidence="5">Pre-mRNA processing factor 4 (PRP4)-like domain-containing protein</fullName>
    </recommendedName>
</protein>
<dbReference type="PROSITE" id="PS50082">
    <property type="entry name" value="WD_REPEATS_2"/>
    <property type="match status" value="7"/>
</dbReference>